<dbReference type="InParanoid" id="W7XG21"/>
<protein>
    <submittedName>
        <fullName evidence="2">Transmembrane protein, putative</fullName>
    </submittedName>
</protein>
<feature type="non-terminal residue" evidence="2">
    <location>
        <position position="1"/>
    </location>
</feature>
<evidence type="ECO:0000256" key="1">
    <source>
        <dbReference type="SAM" id="Phobius"/>
    </source>
</evidence>
<name>W7XG21_TETTS</name>
<dbReference type="KEGG" id="tet:TTHERM_002653339"/>
<proteinExistence type="predicted"/>
<evidence type="ECO:0000313" key="3">
    <source>
        <dbReference type="Proteomes" id="UP000009168"/>
    </source>
</evidence>
<feature type="transmembrane region" description="Helical" evidence="1">
    <location>
        <begin position="175"/>
        <end position="197"/>
    </location>
</feature>
<dbReference type="AlphaFoldDB" id="W7XG21"/>
<gene>
    <name evidence="2" type="ORF">TTHERM_002653339</name>
</gene>
<dbReference type="Proteomes" id="UP000009168">
    <property type="component" value="Unassembled WGS sequence"/>
</dbReference>
<feature type="transmembrane region" description="Helical" evidence="1">
    <location>
        <begin position="126"/>
        <end position="144"/>
    </location>
</feature>
<accession>W7XG21</accession>
<dbReference type="GeneID" id="24442559"/>
<keyword evidence="1" id="KW-1133">Transmembrane helix</keyword>
<dbReference type="PANTHER" id="PTHR11319:SF35">
    <property type="entry name" value="OUTER MEMBRANE PROTEIN PMPC-RELATED"/>
    <property type="match status" value="1"/>
</dbReference>
<keyword evidence="1" id="KW-0472">Membrane</keyword>
<sequence>AKLTGYFINKSDILYLGSTLKISEKSQILSKIFTDHLQILSLFSFFSVNIPNYFKVPLLLSGNSLSLTSKSIDCFFSQFQNLKPLWFYQIIWSLLLPIFLFAFYLTLGLLLLLLKKNNIILKYRNTAFIFIYLYFFPTVVSLLSRSLNCIQIGDESYLDLDFNIKCFDPENHLPYMIYFSIPILFVWIIVIPLLIFLKIRNGKLKQWSIFTEIKYSIIFAGHKEKFYYWEFGKLAYKSIIIINSILFQQNLLYK</sequence>
<dbReference type="OrthoDB" id="77931at2759"/>
<keyword evidence="1 2" id="KW-0812">Transmembrane</keyword>
<evidence type="ECO:0000313" key="2">
    <source>
        <dbReference type="EMBL" id="EWS76807.1"/>
    </source>
</evidence>
<dbReference type="PANTHER" id="PTHR11319">
    <property type="entry name" value="G PROTEIN-COUPLED RECEPTOR-RELATED"/>
    <property type="match status" value="1"/>
</dbReference>
<dbReference type="RefSeq" id="XP_012650658.1">
    <property type="nucleotide sequence ID" value="XM_012795204.1"/>
</dbReference>
<feature type="non-terminal residue" evidence="2">
    <location>
        <position position="254"/>
    </location>
</feature>
<organism evidence="2 3">
    <name type="scientific">Tetrahymena thermophila (strain SB210)</name>
    <dbReference type="NCBI Taxonomy" id="312017"/>
    <lineage>
        <taxon>Eukaryota</taxon>
        <taxon>Sar</taxon>
        <taxon>Alveolata</taxon>
        <taxon>Ciliophora</taxon>
        <taxon>Intramacronucleata</taxon>
        <taxon>Oligohymenophorea</taxon>
        <taxon>Hymenostomatida</taxon>
        <taxon>Tetrahymenina</taxon>
        <taxon>Tetrahymenidae</taxon>
        <taxon>Tetrahymena</taxon>
    </lineage>
</organism>
<feature type="transmembrane region" description="Helical" evidence="1">
    <location>
        <begin position="86"/>
        <end position="114"/>
    </location>
</feature>
<dbReference type="EMBL" id="GG662997">
    <property type="protein sequence ID" value="EWS76807.1"/>
    <property type="molecule type" value="Genomic_DNA"/>
</dbReference>
<reference evidence="3" key="1">
    <citation type="journal article" date="2006" name="PLoS Biol.">
        <title>Macronuclear genome sequence of the ciliate Tetrahymena thermophila, a model eukaryote.</title>
        <authorList>
            <person name="Eisen J.A."/>
            <person name="Coyne R.S."/>
            <person name="Wu M."/>
            <person name="Wu D."/>
            <person name="Thiagarajan M."/>
            <person name="Wortman J.R."/>
            <person name="Badger J.H."/>
            <person name="Ren Q."/>
            <person name="Amedeo P."/>
            <person name="Jones K.M."/>
            <person name="Tallon L.J."/>
            <person name="Delcher A.L."/>
            <person name="Salzberg S.L."/>
            <person name="Silva J.C."/>
            <person name="Haas B.J."/>
            <person name="Majoros W.H."/>
            <person name="Farzad M."/>
            <person name="Carlton J.M."/>
            <person name="Smith R.K. Jr."/>
            <person name="Garg J."/>
            <person name="Pearlman R.E."/>
            <person name="Karrer K.M."/>
            <person name="Sun L."/>
            <person name="Manning G."/>
            <person name="Elde N.C."/>
            <person name="Turkewitz A.P."/>
            <person name="Asai D.J."/>
            <person name="Wilkes D.E."/>
            <person name="Wang Y."/>
            <person name="Cai H."/>
            <person name="Collins K."/>
            <person name="Stewart B.A."/>
            <person name="Lee S.R."/>
            <person name="Wilamowska K."/>
            <person name="Weinberg Z."/>
            <person name="Ruzzo W.L."/>
            <person name="Wloga D."/>
            <person name="Gaertig J."/>
            <person name="Frankel J."/>
            <person name="Tsao C.-C."/>
            <person name="Gorovsky M.A."/>
            <person name="Keeling P.J."/>
            <person name="Waller R.F."/>
            <person name="Patron N.J."/>
            <person name="Cherry J.M."/>
            <person name="Stover N.A."/>
            <person name="Krieger C.J."/>
            <person name="del Toro C."/>
            <person name="Ryder H.F."/>
            <person name="Williamson S.C."/>
            <person name="Barbeau R.A."/>
            <person name="Hamilton E.P."/>
            <person name="Orias E."/>
        </authorList>
    </citation>
    <scope>NUCLEOTIDE SEQUENCE [LARGE SCALE GENOMIC DNA]</scope>
    <source>
        <strain evidence="3">SB210</strain>
    </source>
</reference>
<keyword evidence="3" id="KW-1185">Reference proteome</keyword>